<dbReference type="Gene3D" id="3.40.390.10">
    <property type="entry name" value="Collagenase (Catalytic Domain)"/>
    <property type="match status" value="1"/>
</dbReference>
<evidence type="ECO:0000313" key="7">
    <source>
        <dbReference type="EMBL" id="GAA4055509.1"/>
    </source>
</evidence>
<name>A0ABP7UYH8_9FLAO</name>
<dbReference type="PANTHER" id="PTHR15910:SF1">
    <property type="entry name" value="ARCHAEMETZINCIN-2"/>
    <property type="match status" value="1"/>
</dbReference>
<keyword evidence="5" id="KW-0862">Zinc</keyword>
<gene>
    <name evidence="7" type="ORF">GCM10022388_22640</name>
</gene>
<accession>A0ABP7UYH8</accession>
<evidence type="ECO:0000256" key="5">
    <source>
        <dbReference type="ARBA" id="ARBA00022833"/>
    </source>
</evidence>
<evidence type="ECO:0000256" key="4">
    <source>
        <dbReference type="ARBA" id="ARBA00022801"/>
    </source>
</evidence>
<evidence type="ECO:0000256" key="6">
    <source>
        <dbReference type="ARBA" id="ARBA00023049"/>
    </source>
</evidence>
<evidence type="ECO:0000313" key="8">
    <source>
        <dbReference type="Proteomes" id="UP001500426"/>
    </source>
</evidence>
<keyword evidence="4" id="KW-0378">Hydrolase</keyword>
<dbReference type="Proteomes" id="UP001500426">
    <property type="component" value="Unassembled WGS sequence"/>
</dbReference>
<dbReference type="CDD" id="cd11375">
    <property type="entry name" value="Peptidase_M54"/>
    <property type="match status" value="1"/>
</dbReference>
<dbReference type="RefSeq" id="WP_345094658.1">
    <property type="nucleotide sequence ID" value="NZ_BAABCS010000020.1"/>
</dbReference>
<keyword evidence="6" id="KW-0482">Metalloprotease</keyword>
<evidence type="ECO:0008006" key="9">
    <source>
        <dbReference type="Google" id="ProtNLM"/>
    </source>
</evidence>
<dbReference type="PROSITE" id="PS51257">
    <property type="entry name" value="PROKAR_LIPOPROTEIN"/>
    <property type="match status" value="1"/>
</dbReference>
<keyword evidence="2" id="KW-0645">Protease</keyword>
<dbReference type="EMBL" id="BAABCS010000020">
    <property type="protein sequence ID" value="GAA4055509.1"/>
    <property type="molecule type" value="Genomic_DNA"/>
</dbReference>
<keyword evidence="3" id="KW-0479">Metal-binding</keyword>
<comment type="caution">
    <text evidence="7">The sequence shown here is derived from an EMBL/GenBank/DDBJ whole genome shotgun (WGS) entry which is preliminary data.</text>
</comment>
<dbReference type="Pfam" id="PF07998">
    <property type="entry name" value="Peptidase_M54"/>
    <property type="match status" value="1"/>
</dbReference>
<keyword evidence="8" id="KW-1185">Reference proteome</keyword>
<organism evidence="7 8">
    <name type="scientific">Flavobacterium chungnamense</name>
    <dbReference type="NCBI Taxonomy" id="706182"/>
    <lineage>
        <taxon>Bacteria</taxon>
        <taxon>Pseudomonadati</taxon>
        <taxon>Bacteroidota</taxon>
        <taxon>Flavobacteriia</taxon>
        <taxon>Flavobacteriales</taxon>
        <taxon>Flavobacteriaceae</taxon>
        <taxon>Flavobacterium</taxon>
    </lineage>
</organism>
<dbReference type="InterPro" id="IPR012962">
    <property type="entry name" value="Pept_M54_archaemetzincn"/>
</dbReference>
<protein>
    <recommendedName>
        <fullName evidence="9">Archaemetzincin</fullName>
    </recommendedName>
</protein>
<sequence length="211" mass="24157">MKLVVSLVLIFLFSCSKSDKSVTNKVVGVQIYDGFPKEKAIVLAQEVTKFYKIKTFVLPEIELPKKAFVNIKSPRYRADSIITIQNRTINDSLDFVLGLTHKDISITKHDIKGNIKEPKWKYNDFGVMGLAYCPGKSCLISSFRLKNKDKELEYTRLKKVVIHEFGHNLGLTHCSNKECVMTSAVEKISTIDNEKMELCSKCKKQLHFYKL</sequence>
<dbReference type="SUPFAM" id="SSF55486">
    <property type="entry name" value="Metalloproteases ('zincins'), catalytic domain"/>
    <property type="match status" value="1"/>
</dbReference>
<comment type="cofactor">
    <cofactor evidence="1">
        <name>Zn(2+)</name>
        <dbReference type="ChEBI" id="CHEBI:29105"/>
    </cofactor>
</comment>
<proteinExistence type="predicted"/>
<dbReference type="InterPro" id="IPR024079">
    <property type="entry name" value="MetalloPept_cat_dom_sf"/>
</dbReference>
<dbReference type="PANTHER" id="PTHR15910">
    <property type="entry name" value="ARCHAEMETZINCIN"/>
    <property type="match status" value="1"/>
</dbReference>
<evidence type="ECO:0000256" key="3">
    <source>
        <dbReference type="ARBA" id="ARBA00022723"/>
    </source>
</evidence>
<evidence type="ECO:0000256" key="1">
    <source>
        <dbReference type="ARBA" id="ARBA00001947"/>
    </source>
</evidence>
<evidence type="ECO:0000256" key="2">
    <source>
        <dbReference type="ARBA" id="ARBA00022670"/>
    </source>
</evidence>
<reference evidence="8" key="1">
    <citation type="journal article" date="2019" name="Int. J. Syst. Evol. Microbiol.">
        <title>The Global Catalogue of Microorganisms (GCM) 10K type strain sequencing project: providing services to taxonomists for standard genome sequencing and annotation.</title>
        <authorList>
            <consortium name="The Broad Institute Genomics Platform"/>
            <consortium name="The Broad Institute Genome Sequencing Center for Infectious Disease"/>
            <person name="Wu L."/>
            <person name="Ma J."/>
        </authorList>
    </citation>
    <scope>NUCLEOTIDE SEQUENCE [LARGE SCALE GENOMIC DNA]</scope>
    <source>
        <strain evidence="8">JCM 17068</strain>
    </source>
</reference>